<dbReference type="PANTHER" id="PTHR22953:SF153">
    <property type="entry name" value="PURPLE ACID PHOSPHATASE"/>
    <property type="match status" value="1"/>
</dbReference>
<organism evidence="8 9">
    <name type="scientific">Hyaloscypha bicolor E</name>
    <dbReference type="NCBI Taxonomy" id="1095630"/>
    <lineage>
        <taxon>Eukaryota</taxon>
        <taxon>Fungi</taxon>
        <taxon>Dikarya</taxon>
        <taxon>Ascomycota</taxon>
        <taxon>Pezizomycotina</taxon>
        <taxon>Leotiomycetes</taxon>
        <taxon>Helotiales</taxon>
        <taxon>Hyaloscyphaceae</taxon>
        <taxon>Hyaloscypha</taxon>
        <taxon>Hyaloscypha bicolor</taxon>
    </lineage>
</organism>
<dbReference type="EMBL" id="KZ613791">
    <property type="protein sequence ID" value="PMD60103.1"/>
    <property type="molecule type" value="Genomic_DNA"/>
</dbReference>
<dbReference type="EC" id="3.1.3.2" evidence="4"/>
<keyword evidence="9" id="KW-1185">Reference proteome</keyword>
<dbReference type="InterPro" id="IPR039331">
    <property type="entry name" value="PAPs-like"/>
</dbReference>
<dbReference type="Pfam" id="PF16656">
    <property type="entry name" value="Pur_ac_phosph_N"/>
    <property type="match status" value="1"/>
</dbReference>
<dbReference type="InterPro" id="IPR029052">
    <property type="entry name" value="Metallo-depent_PP-like"/>
</dbReference>
<dbReference type="InterPro" id="IPR041792">
    <property type="entry name" value="MPP_PAP"/>
</dbReference>
<dbReference type="InParanoid" id="A0A2J6TAT1"/>
<dbReference type="InterPro" id="IPR025733">
    <property type="entry name" value="PAPs_C"/>
</dbReference>
<evidence type="ECO:0000259" key="6">
    <source>
        <dbReference type="Pfam" id="PF14008"/>
    </source>
</evidence>
<feature type="domain" description="Purple acid phosphatase C-terminal" evidence="6">
    <location>
        <begin position="534"/>
        <end position="595"/>
    </location>
</feature>
<dbReference type="InterPro" id="IPR015914">
    <property type="entry name" value="PAPs_N"/>
</dbReference>
<evidence type="ECO:0000256" key="2">
    <source>
        <dbReference type="ARBA" id="ARBA00022801"/>
    </source>
</evidence>
<keyword evidence="3" id="KW-0325">Glycoprotein</keyword>
<dbReference type="STRING" id="1095630.A0A2J6TAT1"/>
<keyword evidence="2 4" id="KW-0378">Hydrolase</keyword>
<dbReference type="Pfam" id="PF00149">
    <property type="entry name" value="Metallophos"/>
    <property type="match status" value="1"/>
</dbReference>
<accession>A0A2J6TAT1</accession>
<evidence type="ECO:0000256" key="4">
    <source>
        <dbReference type="RuleBase" id="RU361203"/>
    </source>
</evidence>
<feature type="domain" description="Purple acid phosphatase N-terminal" evidence="7">
    <location>
        <begin position="84"/>
        <end position="175"/>
    </location>
</feature>
<dbReference type="OrthoDB" id="45007at2759"/>
<feature type="signal peptide" evidence="4">
    <location>
        <begin position="1"/>
        <end position="23"/>
    </location>
</feature>
<dbReference type="Gene3D" id="3.60.21.10">
    <property type="match status" value="1"/>
</dbReference>
<feature type="chain" id="PRO_5014211550" description="Purple acid phosphatase" evidence="4">
    <location>
        <begin position="24"/>
        <end position="749"/>
    </location>
</feature>
<comment type="catalytic activity">
    <reaction evidence="4">
        <text>a phosphate monoester + H2O = an alcohol + phosphate</text>
        <dbReference type="Rhea" id="RHEA:15017"/>
        <dbReference type="ChEBI" id="CHEBI:15377"/>
        <dbReference type="ChEBI" id="CHEBI:30879"/>
        <dbReference type="ChEBI" id="CHEBI:43474"/>
        <dbReference type="ChEBI" id="CHEBI:67140"/>
        <dbReference type="EC" id="3.1.3.2"/>
    </reaction>
</comment>
<dbReference type="InterPro" id="IPR004843">
    <property type="entry name" value="Calcineurin-like_PHP"/>
</dbReference>
<proteinExistence type="inferred from homology"/>
<sequence length="749" mass="79590">MKSTTPTLLLGVYTAFCIHISGAIPTVDESYPYTGPAVPIGDWIDPTINGNGEGFPRLVEPPAVVPSSSKPTNNINVIALSYIPQGINIHYQTPFGLGIAPSVKWGISATALDSKAIGSSHTYDRTPPCSEVSVTQCSQFYHEVQISGLKSDATYYYQIPAANGTTASDVLSFTTSRAAGDPTGFTIAVLNDMGYTNAGGTYQQLLKAVGEGVAFAWHGGDISYADDWYSGILPCEDDWPVCYNGTSTEIPPPTPSDYLTPLPAGEIANQGGPLGGDMSVLYESNWDLWQQWMNNITANIPYMVLPGNHEATCSEFDGPGNILTAYLNNNVTNGTAAKSALTYFSCPPSQRNFTAYQNRFRMPGAETGGVGNFWYSFDYGLAHFVSLDGETDFANSPEYPFAADLTGNETSPKANETYVTDSGPFGTINGSYKNTKAYEQYQWLAKDLASVDRTKTPWVIAMSHRPMYSSMVSSYQKNLRAAFEELLLENGVDAYLSGHIHWYERLFPLGVNSTIDKASIINNNTYYTNPGVSMTHLINGMAGNIESHSTLSGGILNITAVLDQTHYGFSKLTVLNSTALKWSFVRGDGGIIGDELMLLKKPGSSGGGNSTISSVAPSSTTYVTTQTVTAYTTYCPSATTFTQGNSTYTVTAPTTLTITNCPCTLTYTTTGSVPTSKPTTTLGSTELSTAAGSTATGKTINLTGSVPTIGYTSTSSSTPPAQVTGAADRVQAASLAGLAGMLGLVAALF</sequence>
<evidence type="ECO:0000256" key="1">
    <source>
        <dbReference type="ARBA" id="ARBA00022729"/>
    </source>
</evidence>
<evidence type="ECO:0000259" key="5">
    <source>
        <dbReference type="Pfam" id="PF00149"/>
    </source>
</evidence>
<dbReference type="Gene3D" id="2.60.40.380">
    <property type="entry name" value="Purple acid phosphatase-like, N-terminal"/>
    <property type="match status" value="1"/>
</dbReference>
<evidence type="ECO:0000313" key="8">
    <source>
        <dbReference type="EMBL" id="PMD60103.1"/>
    </source>
</evidence>
<protein>
    <recommendedName>
        <fullName evidence="4">Purple acid phosphatase</fullName>
        <ecNumber evidence="4">3.1.3.2</ecNumber>
    </recommendedName>
</protein>
<dbReference type="AlphaFoldDB" id="A0A2J6TAT1"/>
<gene>
    <name evidence="8" type="ORF">K444DRAFT_561234</name>
</gene>
<evidence type="ECO:0000256" key="3">
    <source>
        <dbReference type="ARBA" id="ARBA00023180"/>
    </source>
</evidence>
<dbReference type="InterPro" id="IPR008963">
    <property type="entry name" value="Purple_acid_Pase-like_N"/>
</dbReference>
<feature type="domain" description="Calcineurin-like phosphoesterase" evidence="5">
    <location>
        <begin position="276"/>
        <end position="503"/>
    </location>
</feature>
<reference evidence="8 9" key="1">
    <citation type="submission" date="2016-04" db="EMBL/GenBank/DDBJ databases">
        <title>A degradative enzymes factory behind the ericoid mycorrhizal symbiosis.</title>
        <authorList>
            <consortium name="DOE Joint Genome Institute"/>
            <person name="Martino E."/>
            <person name="Morin E."/>
            <person name="Grelet G."/>
            <person name="Kuo A."/>
            <person name="Kohler A."/>
            <person name="Daghino S."/>
            <person name="Barry K."/>
            <person name="Choi C."/>
            <person name="Cichocki N."/>
            <person name="Clum A."/>
            <person name="Copeland A."/>
            <person name="Hainaut M."/>
            <person name="Haridas S."/>
            <person name="Labutti K."/>
            <person name="Lindquist E."/>
            <person name="Lipzen A."/>
            <person name="Khouja H.-R."/>
            <person name="Murat C."/>
            <person name="Ohm R."/>
            <person name="Olson A."/>
            <person name="Spatafora J."/>
            <person name="Veneault-Fourrey C."/>
            <person name="Henrissat B."/>
            <person name="Grigoriev I."/>
            <person name="Martin F."/>
            <person name="Perotto S."/>
        </authorList>
    </citation>
    <scope>NUCLEOTIDE SEQUENCE [LARGE SCALE GENOMIC DNA]</scope>
    <source>
        <strain evidence="8 9">E</strain>
    </source>
</reference>
<name>A0A2J6TAT1_9HELO</name>
<dbReference type="Pfam" id="PF14008">
    <property type="entry name" value="Metallophos_C"/>
    <property type="match status" value="1"/>
</dbReference>
<dbReference type="GO" id="GO:0003993">
    <property type="term" value="F:acid phosphatase activity"/>
    <property type="evidence" value="ECO:0007669"/>
    <property type="project" value="UniProtKB-EC"/>
</dbReference>
<dbReference type="GO" id="GO:0046872">
    <property type="term" value="F:metal ion binding"/>
    <property type="evidence" value="ECO:0007669"/>
    <property type="project" value="InterPro"/>
</dbReference>
<evidence type="ECO:0000259" key="7">
    <source>
        <dbReference type="Pfam" id="PF16656"/>
    </source>
</evidence>
<dbReference type="CDD" id="cd00839">
    <property type="entry name" value="MPP_PAPs"/>
    <property type="match status" value="1"/>
</dbReference>
<dbReference type="Proteomes" id="UP000235371">
    <property type="component" value="Unassembled WGS sequence"/>
</dbReference>
<evidence type="ECO:0000313" key="9">
    <source>
        <dbReference type="Proteomes" id="UP000235371"/>
    </source>
</evidence>
<dbReference type="GeneID" id="36585007"/>
<dbReference type="RefSeq" id="XP_024737007.1">
    <property type="nucleotide sequence ID" value="XM_024876930.1"/>
</dbReference>
<dbReference type="SUPFAM" id="SSF49363">
    <property type="entry name" value="Purple acid phosphatase, N-terminal domain"/>
    <property type="match status" value="1"/>
</dbReference>
<comment type="similarity">
    <text evidence="4">Belongs to the metallophosphoesterase superfamily. Purple acid phosphatase family.</text>
</comment>
<dbReference type="SUPFAM" id="SSF56300">
    <property type="entry name" value="Metallo-dependent phosphatases"/>
    <property type="match status" value="1"/>
</dbReference>
<dbReference type="PANTHER" id="PTHR22953">
    <property type="entry name" value="ACID PHOSPHATASE RELATED"/>
    <property type="match status" value="1"/>
</dbReference>
<keyword evidence="1 4" id="KW-0732">Signal</keyword>